<keyword evidence="2" id="KW-1185">Reference proteome</keyword>
<accession>A0A9P0L378</accession>
<gene>
    <name evidence="1" type="ORF">ACAOBT_LOCUS17584</name>
</gene>
<name>A0A9P0L378_ACAOB</name>
<reference evidence="1" key="1">
    <citation type="submission" date="2022-03" db="EMBL/GenBank/DDBJ databases">
        <authorList>
            <person name="Sayadi A."/>
        </authorList>
    </citation>
    <scope>NUCLEOTIDE SEQUENCE</scope>
</reference>
<evidence type="ECO:0000313" key="1">
    <source>
        <dbReference type="EMBL" id="CAH1986981.1"/>
    </source>
</evidence>
<proteinExistence type="predicted"/>
<sequence length="73" mass="8585">MHNSRANKVNSHLEFDNFKSYGATYPVCDFFDNLGKLNCRVTNTKDMISPRTEAKWQQWYEEVESDVGSELYK</sequence>
<dbReference type="EMBL" id="CAKOFQ010007008">
    <property type="protein sequence ID" value="CAH1986981.1"/>
    <property type="molecule type" value="Genomic_DNA"/>
</dbReference>
<protein>
    <submittedName>
        <fullName evidence="1">Uncharacterized protein</fullName>
    </submittedName>
</protein>
<comment type="caution">
    <text evidence="1">The sequence shown here is derived from an EMBL/GenBank/DDBJ whole genome shotgun (WGS) entry which is preliminary data.</text>
</comment>
<dbReference type="Proteomes" id="UP001152888">
    <property type="component" value="Unassembled WGS sequence"/>
</dbReference>
<organism evidence="1 2">
    <name type="scientific">Acanthoscelides obtectus</name>
    <name type="common">Bean weevil</name>
    <name type="synonym">Bruchus obtectus</name>
    <dbReference type="NCBI Taxonomy" id="200917"/>
    <lineage>
        <taxon>Eukaryota</taxon>
        <taxon>Metazoa</taxon>
        <taxon>Ecdysozoa</taxon>
        <taxon>Arthropoda</taxon>
        <taxon>Hexapoda</taxon>
        <taxon>Insecta</taxon>
        <taxon>Pterygota</taxon>
        <taxon>Neoptera</taxon>
        <taxon>Endopterygota</taxon>
        <taxon>Coleoptera</taxon>
        <taxon>Polyphaga</taxon>
        <taxon>Cucujiformia</taxon>
        <taxon>Chrysomeloidea</taxon>
        <taxon>Chrysomelidae</taxon>
        <taxon>Bruchinae</taxon>
        <taxon>Bruchini</taxon>
        <taxon>Acanthoscelides</taxon>
    </lineage>
</organism>
<evidence type="ECO:0000313" key="2">
    <source>
        <dbReference type="Proteomes" id="UP001152888"/>
    </source>
</evidence>
<dbReference type="AlphaFoldDB" id="A0A9P0L378"/>